<protein>
    <submittedName>
        <fullName evidence="12">TonB-dependent receptor plug domain-containing protein</fullName>
    </submittedName>
</protein>
<feature type="domain" description="TonB-dependent receptor plug" evidence="11">
    <location>
        <begin position="83"/>
        <end position="201"/>
    </location>
</feature>
<evidence type="ECO:0000256" key="4">
    <source>
        <dbReference type="ARBA" id="ARBA00022496"/>
    </source>
</evidence>
<evidence type="ECO:0000313" key="12">
    <source>
        <dbReference type="EMBL" id="MBK1877241.1"/>
    </source>
</evidence>
<dbReference type="InterPro" id="IPR039426">
    <property type="entry name" value="TonB-dep_rcpt-like"/>
</dbReference>
<dbReference type="PANTHER" id="PTHR32552">
    <property type="entry name" value="FERRICHROME IRON RECEPTOR-RELATED"/>
    <property type="match status" value="1"/>
</dbReference>
<evidence type="ECO:0000313" key="13">
    <source>
        <dbReference type="Proteomes" id="UP000617628"/>
    </source>
</evidence>
<keyword evidence="12" id="KW-0675">Receptor</keyword>
<keyword evidence="9" id="KW-0472">Membrane</keyword>
<dbReference type="InterPro" id="IPR037066">
    <property type="entry name" value="Plug_dom_sf"/>
</dbReference>
<dbReference type="AlphaFoldDB" id="A0A934RVI7"/>
<accession>A0A934RVI7</accession>
<name>A0A934RVI7_9BACT</name>
<evidence type="ECO:0000256" key="6">
    <source>
        <dbReference type="ARBA" id="ARBA00022729"/>
    </source>
</evidence>
<keyword evidence="3" id="KW-1134">Transmembrane beta strand</keyword>
<dbReference type="GO" id="GO:0009279">
    <property type="term" value="C:cell outer membrane"/>
    <property type="evidence" value="ECO:0007669"/>
    <property type="project" value="UniProtKB-SubCell"/>
</dbReference>
<comment type="subcellular location">
    <subcellularLocation>
        <location evidence="1">Cell outer membrane</location>
        <topology evidence="1">Multi-pass membrane protein</topology>
    </subcellularLocation>
</comment>
<keyword evidence="4" id="KW-0410">Iron transport</keyword>
<dbReference type="InterPro" id="IPR012910">
    <property type="entry name" value="Plug_dom"/>
</dbReference>
<sequence length="1130" mass="124428">MNNNIKKEPSVNQVERFLSTRRSGLFPILSAVAVVGGPAVLNGQDDSADDEVFELSPFIVSAEEDQGYVANVTLAGTRLKTNLSDVGAAITSITGEFLEDTGSTNLEELLIYTGNTETAGVGGNFSSGFEDSDGAARGFQSGANAITNPQGAQRVRGLAAADQTRNLFQSNIPVDQYNVDRIEIVRGANSILFGQGSPAGIINSSTKQAIFEDKNEISLRFDGNGSVRATLDGNMQLIENKLAVRVALLNDNFKYRQDPAFEDDRRIFATTTWNVTDNLTFRVNGEVGEIRANRANPFGPIDGISYYLNEVGLETYGINILPDDPRIDIDAIPEIDFGGKTAQVAGAGPRIFVQYGLNLNADGSLAGDSPGQYSTRWALSPNAIQNGNAAGIDRKGRTNRFSRTDYEMATGIGLQPQSFADYSIFDWKNNFLAGDFAFQNEDFEAFNGAFEFVSEDGRFGAEVAFDWQHQEREIQKGPTGSRDYVVRLDVTRDNFDGSPNANALRPAIALTQTMSGVIDQERERNAVQLNAFARFDFVRDAGMENWLGSVLGNHTLSFYASRAESDFSRLGYDETWEGEGIERNANNGLNPNMPFGHPHRDVGAAVYLGPTVTSLDQISISPIGFSARDFFADGQVSTLRVWDKASQDFRDIPHTSTTHLASASDSGTEIETTAFILQSKLLENHVITTLGYRSDDVTNTTARYGSVEGTSGVPNLQDATYDEIAGSDDYFSWSIVAKSPSKWKLPLGTNFSVFMSESENFDPAATGRLDALARPLAPPTGSTEEIGFRINTFEDKLALKVNFFETSLKDQSFTGGNLLGQAILQTDARFRERFQIGVDAGYLDVNDPVFDSFGTVPAAVAEEINLRLDESGSIYIWDNLGNITDTTSTDAEGMEIELMYNPLPNWRIAFNASRQETVRTESMKGLRDYVALRLPDWQNVFDYPQFLVGDSVLEELAWEPGEFLDIDAFAAAYPDNTIGGHYDRNLRVPLQAIVDQDGGVVTEQREWRFNLVTNYTFKKDSALKGFNVGGAVRWQDEAAIGNPWAFNEDGQRIVDVSNSYYGPKEENFDAWVGYKRKVFDGKVDWKVQLNIRNVLADDAPVPVTIDAFGNVAQLRLPALQSWYLTNTFKF</sequence>
<evidence type="ECO:0000256" key="2">
    <source>
        <dbReference type="ARBA" id="ARBA00022448"/>
    </source>
</evidence>
<dbReference type="GO" id="GO:0015344">
    <property type="term" value="F:siderophore uptake transmembrane transporter activity"/>
    <property type="evidence" value="ECO:0007669"/>
    <property type="project" value="TreeGrafter"/>
</dbReference>
<dbReference type="RefSeq" id="WP_200355457.1">
    <property type="nucleotide sequence ID" value="NZ_JAENIL010000016.1"/>
</dbReference>
<comment type="caution">
    <text evidence="12">The sequence shown here is derived from an EMBL/GenBank/DDBJ whole genome shotgun (WGS) entry which is preliminary data.</text>
</comment>
<keyword evidence="2" id="KW-0813">Transport</keyword>
<keyword evidence="7" id="KW-0408">Iron</keyword>
<dbReference type="Pfam" id="PF07715">
    <property type="entry name" value="Plug"/>
    <property type="match status" value="1"/>
</dbReference>
<keyword evidence="8" id="KW-0406">Ion transport</keyword>
<evidence type="ECO:0000256" key="8">
    <source>
        <dbReference type="ARBA" id="ARBA00023065"/>
    </source>
</evidence>
<keyword evidence="6" id="KW-0732">Signal</keyword>
<reference evidence="12" key="1">
    <citation type="submission" date="2021-01" db="EMBL/GenBank/DDBJ databases">
        <title>Modified the classification status of verrucomicrobia.</title>
        <authorList>
            <person name="Feng X."/>
        </authorList>
    </citation>
    <scope>NUCLEOTIDE SEQUENCE</scope>
    <source>
        <strain evidence="12">KCTC 13126</strain>
    </source>
</reference>
<evidence type="ECO:0000259" key="11">
    <source>
        <dbReference type="Pfam" id="PF07715"/>
    </source>
</evidence>
<dbReference type="PANTHER" id="PTHR32552:SF68">
    <property type="entry name" value="FERRICHROME OUTER MEMBRANE TRANSPORTER_PHAGE RECEPTOR"/>
    <property type="match status" value="1"/>
</dbReference>
<evidence type="ECO:0000256" key="3">
    <source>
        <dbReference type="ARBA" id="ARBA00022452"/>
    </source>
</evidence>
<gene>
    <name evidence="12" type="ORF">JIN87_10200</name>
</gene>
<dbReference type="EMBL" id="JAENIL010000016">
    <property type="protein sequence ID" value="MBK1877241.1"/>
    <property type="molecule type" value="Genomic_DNA"/>
</dbReference>
<dbReference type="Proteomes" id="UP000617628">
    <property type="component" value="Unassembled WGS sequence"/>
</dbReference>
<keyword evidence="13" id="KW-1185">Reference proteome</keyword>
<dbReference type="Gene3D" id="2.170.130.10">
    <property type="entry name" value="TonB-dependent receptor, plug domain"/>
    <property type="match status" value="1"/>
</dbReference>
<evidence type="ECO:0000256" key="10">
    <source>
        <dbReference type="ARBA" id="ARBA00023237"/>
    </source>
</evidence>
<evidence type="ECO:0000256" key="1">
    <source>
        <dbReference type="ARBA" id="ARBA00004571"/>
    </source>
</evidence>
<evidence type="ECO:0000256" key="7">
    <source>
        <dbReference type="ARBA" id="ARBA00023004"/>
    </source>
</evidence>
<proteinExistence type="predicted"/>
<dbReference type="SUPFAM" id="SSF56935">
    <property type="entry name" value="Porins"/>
    <property type="match status" value="1"/>
</dbReference>
<evidence type="ECO:0000256" key="5">
    <source>
        <dbReference type="ARBA" id="ARBA00022692"/>
    </source>
</evidence>
<dbReference type="Gene3D" id="2.40.170.20">
    <property type="entry name" value="TonB-dependent receptor, beta-barrel domain"/>
    <property type="match status" value="2"/>
</dbReference>
<keyword evidence="10" id="KW-0998">Cell outer membrane</keyword>
<dbReference type="InterPro" id="IPR036942">
    <property type="entry name" value="Beta-barrel_TonB_sf"/>
</dbReference>
<keyword evidence="5" id="KW-0812">Transmembrane</keyword>
<organism evidence="12 13">
    <name type="scientific">Pelagicoccus mobilis</name>
    <dbReference type="NCBI Taxonomy" id="415221"/>
    <lineage>
        <taxon>Bacteria</taxon>
        <taxon>Pseudomonadati</taxon>
        <taxon>Verrucomicrobiota</taxon>
        <taxon>Opitutia</taxon>
        <taxon>Puniceicoccales</taxon>
        <taxon>Pelagicoccaceae</taxon>
        <taxon>Pelagicoccus</taxon>
    </lineage>
</organism>
<evidence type="ECO:0000256" key="9">
    <source>
        <dbReference type="ARBA" id="ARBA00023136"/>
    </source>
</evidence>